<proteinExistence type="inferred from homology"/>
<dbReference type="PANTHER" id="PTHR34857">
    <property type="entry name" value="SLL0384 PROTEIN"/>
    <property type="match status" value="1"/>
</dbReference>
<feature type="transmembrane region" description="Helical" evidence="7">
    <location>
        <begin position="240"/>
        <end position="262"/>
    </location>
</feature>
<evidence type="ECO:0000256" key="7">
    <source>
        <dbReference type="SAM" id="Phobius"/>
    </source>
</evidence>
<feature type="transmembrane region" description="Helical" evidence="7">
    <location>
        <begin position="80"/>
        <end position="106"/>
    </location>
</feature>
<dbReference type="InterPro" id="IPR003339">
    <property type="entry name" value="ABC/ECF_trnsptr_transmembrane"/>
</dbReference>
<feature type="transmembrane region" description="Helical" evidence="7">
    <location>
        <begin position="30"/>
        <end position="60"/>
    </location>
</feature>
<keyword evidence="5 7" id="KW-1133">Transmembrane helix</keyword>
<keyword evidence="3" id="KW-1003">Cell membrane</keyword>
<evidence type="ECO:0000256" key="3">
    <source>
        <dbReference type="ARBA" id="ARBA00022475"/>
    </source>
</evidence>
<dbReference type="PANTHER" id="PTHR34857:SF2">
    <property type="entry name" value="SLL0384 PROTEIN"/>
    <property type="match status" value="1"/>
</dbReference>
<evidence type="ECO:0000313" key="9">
    <source>
        <dbReference type="Proteomes" id="UP001517376"/>
    </source>
</evidence>
<comment type="similarity">
    <text evidence="2">Belongs to the CbiQ family.</text>
</comment>
<dbReference type="EMBL" id="JAAATW010000002">
    <property type="protein sequence ID" value="NBE07897.1"/>
    <property type="molecule type" value="Genomic_DNA"/>
</dbReference>
<accession>A0ABW9Y7Q7</accession>
<evidence type="ECO:0000256" key="6">
    <source>
        <dbReference type="ARBA" id="ARBA00023136"/>
    </source>
</evidence>
<dbReference type="Proteomes" id="UP001517376">
    <property type="component" value="Unassembled WGS sequence"/>
</dbReference>
<comment type="subcellular location">
    <subcellularLocation>
        <location evidence="1">Cell membrane</location>
        <topology evidence="1">Multi-pass membrane protein</topology>
    </subcellularLocation>
</comment>
<organism evidence="8 9">
    <name type="scientific">Paragemmobacter ruber</name>
    <dbReference type="NCBI Taxonomy" id="1985673"/>
    <lineage>
        <taxon>Bacteria</taxon>
        <taxon>Pseudomonadati</taxon>
        <taxon>Pseudomonadota</taxon>
        <taxon>Alphaproteobacteria</taxon>
        <taxon>Rhodobacterales</taxon>
        <taxon>Paracoccaceae</taxon>
        <taxon>Paragemmobacter</taxon>
    </lineage>
</organism>
<evidence type="ECO:0000256" key="2">
    <source>
        <dbReference type="ARBA" id="ARBA00008564"/>
    </source>
</evidence>
<reference evidence="9" key="1">
    <citation type="submission" date="2020-01" db="EMBL/GenBank/DDBJ databases">
        <title>Sphingomonas sp. strain CSW-10.</title>
        <authorList>
            <person name="Chen W.-M."/>
        </authorList>
    </citation>
    <scope>NUCLEOTIDE SEQUENCE [LARGE SCALE GENOMIC DNA]</scope>
    <source>
        <strain evidence="9">CCP-1</strain>
    </source>
</reference>
<dbReference type="InterPro" id="IPR051611">
    <property type="entry name" value="ECF_transporter_component"/>
</dbReference>
<evidence type="ECO:0000256" key="5">
    <source>
        <dbReference type="ARBA" id="ARBA00022989"/>
    </source>
</evidence>
<protein>
    <submittedName>
        <fullName evidence="8">Cobalt ECF transporter T component CbiQ</fullName>
    </submittedName>
</protein>
<evidence type="ECO:0000313" key="8">
    <source>
        <dbReference type="EMBL" id="NBE07897.1"/>
    </source>
</evidence>
<feature type="transmembrane region" description="Helical" evidence="7">
    <location>
        <begin position="113"/>
        <end position="132"/>
    </location>
</feature>
<dbReference type="NCBIfam" id="TIGR02454">
    <property type="entry name" value="ECF_T_CbiQ"/>
    <property type="match status" value="1"/>
</dbReference>
<sequence length="263" mass="28361">MGHLLLEPDHHGADTGTPAPIRRLDPRARLLAALAFAITTVALQTLPALALALAFALALLALSGLPARITLRRMAMMDGFILFMLLLLPVTTPGTPLATLPFGVVATVEGLRLAVEIGLTANAVILALMVLVGTMDPVTLGHALARLKTPLLLVHLLLFTVRYVDVLRAEYLRARQAMRARAFRPGSNRHTWRSLGHLVGMLLVRALERSERILQAMKCRGFTGQFPLMDRLAFTPRDRVFAVACAAGLGALGIVEVTVAHLA</sequence>
<keyword evidence="6 7" id="KW-0472">Membrane</keyword>
<comment type="caution">
    <text evidence="8">The sequence shown here is derived from an EMBL/GenBank/DDBJ whole genome shotgun (WGS) entry which is preliminary data.</text>
</comment>
<dbReference type="RefSeq" id="WP_161766905.1">
    <property type="nucleotide sequence ID" value="NZ_JAAATW010000002.1"/>
</dbReference>
<evidence type="ECO:0000256" key="4">
    <source>
        <dbReference type="ARBA" id="ARBA00022692"/>
    </source>
</evidence>
<dbReference type="Pfam" id="PF02361">
    <property type="entry name" value="CbiQ"/>
    <property type="match status" value="1"/>
</dbReference>
<dbReference type="InterPro" id="IPR012809">
    <property type="entry name" value="ECF_CbiQ"/>
</dbReference>
<name>A0ABW9Y7Q7_9RHOB</name>
<dbReference type="CDD" id="cd16914">
    <property type="entry name" value="EcfT"/>
    <property type="match status" value="1"/>
</dbReference>
<keyword evidence="4 7" id="KW-0812">Transmembrane</keyword>
<evidence type="ECO:0000256" key="1">
    <source>
        <dbReference type="ARBA" id="ARBA00004651"/>
    </source>
</evidence>
<keyword evidence="9" id="KW-1185">Reference proteome</keyword>
<gene>
    <name evidence="8" type="primary">cbiQ</name>
    <name evidence="8" type="ORF">GU920_10140</name>
</gene>